<dbReference type="RefSeq" id="WP_378296115.1">
    <property type="nucleotide sequence ID" value="NZ_JBHTJA010000002.1"/>
</dbReference>
<accession>A0ABW3EIJ6</accession>
<evidence type="ECO:0000313" key="1">
    <source>
        <dbReference type="EMBL" id="MFD0899289.1"/>
    </source>
</evidence>
<evidence type="ECO:0000313" key="2">
    <source>
        <dbReference type="Proteomes" id="UP001596972"/>
    </source>
</evidence>
<comment type="caution">
    <text evidence="1">The sequence shown here is derived from an EMBL/GenBank/DDBJ whole genome shotgun (WGS) entry which is preliminary data.</text>
</comment>
<proteinExistence type="predicted"/>
<sequence>MGRIAIDLLLERMRTPELPAQHRLLTPGIVLRASTGPAPVPGD</sequence>
<dbReference type="Proteomes" id="UP001596972">
    <property type="component" value="Unassembled WGS sequence"/>
</dbReference>
<dbReference type="InterPro" id="IPR028082">
    <property type="entry name" value="Peripla_BP_I"/>
</dbReference>
<dbReference type="SUPFAM" id="SSF53822">
    <property type="entry name" value="Periplasmic binding protein-like I"/>
    <property type="match status" value="1"/>
</dbReference>
<evidence type="ECO:0008006" key="3">
    <source>
        <dbReference type="Google" id="ProtNLM"/>
    </source>
</evidence>
<protein>
    <recommendedName>
        <fullName evidence="3">LacI family transcriptional regulator</fullName>
    </recommendedName>
</protein>
<reference evidence="2" key="1">
    <citation type="journal article" date="2019" name="Int. J. Syst. Evol. Microbiol.">
        <title>The Global Catalogue of Microorganisms (GCM) 10K type strain sequencing project: providing services to taxonomists for standard genome sequencing and annotation.</title>
        <authorList>
            <consortium name="The Broad Institute Genomics Platform"/>
            <consortium name="The Broad Institute Genome Sequencing Center for Infectious Disease"/>
            <person name="Wu L."/>
            <person name="Ma J."/>
        </authorList>
    </citation>
    <scope>NUCLEOTIDE SEQUENCE [LARGE SCALE GENOMIC DNA]</scope>
    <source>
        <strain evidence="2">JCM 31202</strain>
    </source>
</reference>
<gene>
    <name evidence="1" type="ORF">ACFQ11_02700</name>
</gene>
<name>A0ABW3EIJ6_9ACTN</name>
<keyword evidence="2" id="KW-1185">Reference proteome</keyword>
<organism evidence="1 2">
    <name type="scientific">Actinomadura sediminis</name>
    <dbReference type="NCBI Taxonomy" id="1038904"/>
    <lineage>
        <taxon>Bacteria</taxon>
        <taxon>Bacillati</taxon>
        <taxon>Actinomycetota</taxon>
        <taxon>Actinomycetes</taxon>
        <taxon>Streptosporangiales</taxon>
        <taxon>Thermomonosporaceae</taxon>
        <taxon>Actinomadura</taxon>
    </lineage>
</organism>
<dbReference type="EMBL" id="JBHTJA010000002">
    <property type="protein sequence ID" value="MFD0899289.1"/>
    <property type="molecule type" value="Genomic_DNA"/>
</dbReference>